<keyword evidence="1" id="KW-0175">Coiled coil</keyword>
<sequence>MDTTGRCQQLATMGGPLPLIEVGMAFADSKEALHYVQDYALQSGKQVKVMAKSGGGHKRLICSCTTCSFFVQMYQQKKAVDESKGRQWYISSCDLNHAMDCLSVAKPTCRQLIEMQSLQHAVQANSKISANALISALPSLDLKRLQRTVYRAKREILTRAPDDGTYERLMDASMFPPHAKQVVSPAMAAPTSKKRKDGDKDLVEIERARLEIKRRKEARLEREAQVNYRILVAKAEEAELALKVARAKARQVLLNSGISIEEVEHVLL</sequence>
<evidence type="ECO:0000313" key="21">
    <source>
        <dbReference type="Proteomes" id="UP000285712"/>
    </source>
</evidence>
<dbReference type="VEuPathDB" id="FungiDB:H257_09197"/>
<evidence type="ECO:0000256" key="1">
    <source>
        <dbReference type="SAM" id="Coils"/>
    </source>
</evidence>
<evidence type="ECO:0000313" key="17">
    <source>
        <dbReference type="Proteomes" id="UP000266643"/>
    </source>
</evidence>
<dbReference type="EMBL" id="QUTD01003469">
    <property type="protein sequence ID" value="RHY72727.1"/>
    <property type="molecule type" value="Genomic_DNA"/>
</dbReference>
<evidence type="ECO:0000313" key="12">
    <source>
        <dbReference type="EMBL" id="RQM28606.1"/>
    </source>
</evidence>
<evidence type="ECO:0000313" key="9">
    <source>
        <dbReference type="EMBL" id="RHZ05169.1"/>
    </source>
</evidence>
<dbReference type="Proteomes" id="UP000265716">
    <property type="component" value="Unassembled WGS sequence"/>
</dbReference>
<dbReference type="Proteomes" id="UP000266196">
    <property type="component" value="Unassembled WGS sequence"/>
</dbReference>
<evidence type="ECO:0000313" key="7">
    <source>
        <dbReference type="EMBL" id="RHY72727.1"/>
    </source>
</evidence>
<dbReference type="Proteomes" id="UP000285430">
    <property type="component" value="Unassembled WGS sequence"/>
</dbReference>
<keyword evidence="19" id="KW-1185">Reference proteome</keyword>
<dbReference type="EMBL" id="QUTE01000126">
    <property type="protein sequence ID" value="RHZ41872.1"/>
    <property type="molecule type" value="Genomic_DNA"/>
</dbReference>
<evidence type="ECO:0000313" key="13">
    <source>
        <dbReference type="Proteomes" id="UP000265427"/>
    </source>
</evidence>
<evidence type="ECO:0000313" key="11">
    <source>
        <dbReference type="EMBL" id="RHZ41872.1"/>
    </source>
</evidence>
<evidence type="ECO:0000313" key="22">
    <source>
        <dbReference type="Proteomes" id="UP000286510"/>
    </source>
</evidence>
<evidence type="ECO:0000313" key="4">
    <source>
        <dbReference type="EMBL" id="RHY22354.1"/>
    </source>
</evidence>
<dbReference type="EMBL" id="QUTB01005803">
    <property type="protein sequence ID" value="RHY53284.1"/>
    <property type="molecule type" value="Genomic_DNA"/>
</dbReference>
<dbReference type="EMBL" id="QUTC01004960">
    <property type="protein sequence ID" value="RHY61188.1"/>
    <property type="molecule type" value="Genomic_DNA"/>
</dbReference>
<evidence type="ECO:0000313" key="2">
    <source>
        <dbReference type="EMBL" id="ETV76727.1"/>
    </source>
</evidence>
<dbReference type="EMBL" id="QUTG01002991">
    <property type="protein sequence ID" value="RHY93756.1"/>
    <property type="molecule type" value="Genomic_DNA"/>
</dbReference>
<evidence type="ECO:0000313" key="5">
    <source>
        <dbReference type="EMBL" id="RHY53284.1"/>
    </source>
</evidence>
<gene>
    <name evidence="12" type="ORF">B5M09_013264</name>
    <name evidence="3" type="ORF">DYB25_011152</name>
    <name evidence="9" type="ORF">DYB26_003538</name>
    <name evidence="7" type="ORF">DYB30_008254</name>
    <name evidence="11" type="ORF">DYB31_000826</name>
    <name evidence="5" type="ORF">DYB34_012866</name>
    <name evidence="8" type="ORF">DYB35_001395</name>
    <name evidence="4" type="ORF">DYB36_004984</name>
    <name evidence="10" type="ORF">DYB37_003324</name>
    <name evidence="6" type="ORF">DYB38_000837</name>
    <name evidence="2" type="ORF">H257_09197</name>
</gene>
<evidence type="ECO:0000313" key="14">
    <source>
        <dbReference type="Proteomes" id="UP000265716"/>
    </source>
</evidence>
<dbReference type="EMBL" id="QUTA01008549">
    <property type="protein sequence ID" value="RHY03312.1"/>
    <property type="molecule type" value="Genomic_DNA"/>
</dbReference>
<organism evidence="2">
    <name type="scientific">Aphanomyces astaci</name>
    <name type="common">Crayfish plague agent</name>
    <dbReference type="NCBI Taxonomy" id="112090"/>
    <lineage>
        <taxon>Eukaryota</taxon>
        <taxon>Sar</taxon>
        <taxon>Stramenopiles</taxon>
        <taxon>Oomycota</taxon>
        <taxon>Saprolegniomycetes</taxon>
        <taxon>Saprolegniales</taxon>
        <taxon>Verrucalvaceae</taxon>
        <taxon>Aphanomyces</taxon>
    </lineage>
</organism>
<dbReference type="EMBL" id="QUSZ01002386">
    <property type="protein sequence ID" value="RHY22354.1"/>
    <property type="molecule type" value="Genomic_DNA"/>
</dbReference>
<dbReference type="OrthoDB" id="70173at2759"/>
<dbReference type="Proteomes" id="UP000285712">
    <property type="component" value="Unassembled WGS sequence"/>
</dbReference>
<evidence type="ECO:0000313" key="8">
    <source>
        <dbReference type="EMBL" id="RHY93756.1"/>
    </source>
</evidence>
<evidence type="ECO:0000313" key="6">
    <source>
        <dbReference type="EMBL" id="RHY61188.1"/>
    </source>
</evidence>
<reference evidence="13 14" key="3">
    <citation type="submission" date="2018-08" db="EMBL/GenBank/DDBJ databases">
        <title>Aphanomyces genome sequencing and annotation.</title>
        <authorList>
            <person name="Minardi D."/>
            <person name="Oidtmann B."/>
            <person name="Van Der Giezen M."/>
            <person name="Studholme D.J."/>
        </authorList>
    </citation>
    <scope>NUCLEOTIDE SEQUENCE [LARGE SCALE GENOMIC DNA]</scope>
    <source>
        <strain evidence="11 15">197901</strain>
        <strain evidence="7 17">D2</strain>
        <strain evidence="10 20">Da</strain>
        <strain evidence="9 22">FDL457</strain>
        <strain evidence="4 13">Kv</strain>
        <strain evidence="6 14">SA</strain>
        <strain evidence="5 18">Si</strain>
        <strain evidence="8 21">Sv</strain>
        <strain evidence="3 16">Yx</strain>
    </source>
</reference>
<proteinExistence type="predicted"/>
<evidence type="ECO:0000313" key="18">
    <source>
        <dbReference type="Proteomes" id="UP000283543"/>
    </source>
</evidence>
<dbReference type="Proteomes" id="UP000266239">
    <property type="component" value="Unassembled WGS sequence"/>
</dbReference>
<evidence type="ECO:0000313" key="15">
    <source>
        <dbReference type="Proteomes" id="UP000266196"/>
    </source>
</evidence>
<dbReference type="EMBL" id="MZMZ02001688">
    <property type="protein sequence ID" value="RQM28606.1"/>
    <property type="molecule type" value="Genomic_DNA"/>
</dbReference>
<dbReference type="EMBL" id="KI913135">
    <property type="protein sequence ID" value="ETV76727.1"/>
    <property type="molecule type" value="Genomic_DNA"/>
</dbReference>
<dbReference type="GeneID" id="20811193"/>
<dbReference type="EMBL" id="QUTH01002580">
    <property type="protein sequence ID" value="RHZ25162.1"/>
    <property type="molecule type" value="Genomic_DNA"/>
</dbReference>
<reference evidence="2" key="1">
    <citation type="submission" date="2013-12" db="EMBL/GenBank/DDBJ databases">
        <title>The Genome Sequence of Aphanomyces astaci APO3.</title>
        <authorList>
            <consortium name="The Broad Institute Genomics Platform"/>
            <person name="Russ C."/>
            <person name="Tyler B."/>
            <person name="van West P."/>
            <person name="Dieguez-Uribeondo J."/>
            <person name="Young S.K."/>
            <person name="Zeng Q."/>
            <person name="Gargeya S."/>
            <person name="Fitzgerald M."/>
            <person name="Abouelleil A."/>
            <person name="Alvarado L."/>
            <person name="Chapman S.B."/>
            <person name="Gainer-Dewar J."/>
            <person name="Goldberg J."/>
            <person name="Griggs A."/>
            <person name="Gujja S."/>
            <person name="Hansen M."/>
            <person name="Howarth C."/>
            <person name="Imamovic A."/>
            <person name="Ireland A."/>
            <person name="Larimer J."/>
            <person name="McCowan C."/>
            <person name="Murphy C."/>
            <person name="Pearson M."/>
            <person name="Poon T.W."/>
            <person name="Priest M."/>
            <person name="Roberts A."/>
            <person name="Saif S."/>
            <person name="Shea T."/>
            <person name="Sykes S."/>
            <person name="Wortman J."/>
            <person name="Nusbaum C."/>
            <person name="Birren B."/>
        </authorList>
    </citation>
    <scope>NUCLEOTIDE SEQUENCE [LARGE SCALE GENOMIC DNA]</scope>
    <source>
        <strain evidence="2">APO3</strain>
    </source>
</reference>
<dbReference type="RefSeq" id="XP_009833639.1">
    <property type="nucleotide sequence ID" value="XM_009835337.1"/>
</dbReference>
<protein>
    <submittedName>
        <fullName evidence="2">Uncharacterized protein</fullName>
    </submittedName>
</protein>
<dbReference type="Proteomes" id="UP000266643">
    <property type="component" value="Unassembled WGS sequence"/>
</dbReference>
<dbReference type="Proteomes" id="UP000284702">
    <property type="component" value="Unassembled WGS sequence"/>
</dbReference>
<name>W4GAL4_APHAT</name>
<dbReference type="Proteomes" id="UP000286510">
    <property type="component" value="Unassembled WGS sequence"/>
</dbReference>
<evidence type="ECO:0000313" key="3">
    <source>
        <dbReference type="EMBL" id="RHY03312.1"/>
    </source>
</evidence>
<evidence type="ECO:0000313" key="16">
    <source>
        <dbReference type="Proteomes" id="UP000266239"/>
    </source>
</evidence>
<dbReference type="Proteomes" id="UP000283543">
    <property type="component" value="Unassembled WGS sequence"/>
</dbReference>
<evidence type="ECO:0000313" key="10">
    <source>
        <dbReference type="EMBL" id="RHZ25162.1"/>
    </source>
</evidence>
<accession>W4GAL4</accession>
<dbReference type="EMBL" id="QUTF01017072">
    <property type="protein sequence ID" value="RHZ05169.1"/>
    <property type="molecule type" value="Genomic_DNA"/>
</dbReference>
<reference evidence="12 19" key="2">
    <citation type="submission" date="2018-07" db="EMBL/GenBank/DDBJ databases">
        <title>Annotation of Aphanomyces astaci genome assembly.</title>
        <authorList>
            <person name="Studholme D.J."/>
        </authorList>
    </citation>
    <scope>NUCLEOTIDE SEQUENCE [LARGE SCALE GENOMIC DNA]</scope>
    <source>
        <strain evidence="12">Pc</strain>
    </source>
</reference>
<feature type="coiled-coil region" evidence="1">
    <location>
        <begin position="203"/>
        <end position="255"/>
    </location>
</feature>
<dbReference type="Proteomes" id="UP000265427">
    <property type="component" value="Unassembled WGS sequence"/>
</dbReference>
<dbReference type="AlphaFoldDB" id="W4GAL4"/>
<evidence type="ECO:0000313" key="20">
    <source>
        <dbReference type="Proteomes" id="UP000285430"/>
    </source>
</evidence>
<evidence type="ECO:0000313" key="19">
    <source>
        <dbReference type="Proteomes" id="UP000284702"/>
    </source>
</evidence>